<evidence type="ECO:0000313" key="3">
    <source>
        <dbReference type="EMBL" id="NDJ93259.1"/>
    </source>
</evidence>
<dbReference type="SMART" id="SM00101">
    <property type="entry name" value="14_3_3"/>
    <property type="match status" value="1"/>
</dbReference>
<name>A0A6G3MGY4_HENSL</name>
<dbReference type="EMBL" id="GHBP01003006">
    <property type="protein sequence ID" value="NDJ93259.1"/>
    <property type="molecule type" value="Transcribed_RNA"/>
</dbReference>
<protein>
    <submittedName>
        <fullName evidence="3">14-3-3 protein zeta (Trinotate prediction)</fullName>
    </submittedName>
</protein>
<dbReference type="InterPro" id="IPR000308">
    <property type="entry name" value="14-3-3"/>
</dbReference>
<dbReference type="CDD" id="cd08774">
    <property type="entry name" value="14-3-3"/>
    <property type="match status" value="1"/>
</dbReference>
<reference evidence="3" key="1">
    <citation type="submission" date="2018-11" db="EMBL/GenBank/DDBJ databases">
        <title>Henneguya salminicola genome and transcriptome.</title>
        <authorList>
            <person name="Yahalomi D."/>
            <person name="Atkinson S.D."/>
            <person name="Neuhof M."/>
            <person name="Chang E.S."/>
            <person name="Philippe H."/>
            <person name="Cartwright P."/>
            <person name="Bartholomew J.L."/>
            <person name="Huchon D."/>
        </authorList>
    </citation>
    <scope>NUCLEOTIDE SEQUENCE</scope>
    <source>
        <strain evidence="3">Hz1</strain>
        <tissue evidence="3">Whole</tissue>
    </source>
</reference>
<dbReference type="Gene3D" id="1.20.190.20">
    <property type="entry name" value="14-3-3 domain"/>
    <property type="match status" value="1"/>
</dbReference>
<comment type="similarity">
    <text evidence="1">Belongs to the 14-3-3 family.</text>
</comment>
<dbReference type="SUPFAM" id="SSF48445">
    <property type="entry name" value="14-3-3 protein"/>
    <property type="match status" value="1"/>
</dbReference>
<proteinExistence type="inferred from homology"/>
<evidence type="ECO:0000259" key="2">
    <source>
        <dbReference type="SMART" id="SM00101"/>
    </source>
</evidence>
<dbReference type="Pfam" id="PF00244">
    <property type="entry name" value="14-3-3"/>
    <property type="match status" value="1"/>
</dbReference>
<sequence length="152" mass="17044">MSKTKDDLTTLVILAERAERYSDMFNYMLDLIKLGGELSEEDRNLLSVACKNTIGPKRSSIRCLAMLEEKHAKDSLKLECVKELREIVVSEMAKVCNTLVEILTAHVLAKASSPADNVFYQKMVGDYYRYLAEALKGDARSEASAKALDVYL</sequence>
<feature type="domain" description="14-3-3" evidence="2">
    <location>
        <begin position="5"/>
        <end position="151"/>
    </location>
</feature>
<dbReference type="AlphaFoldDB" id="A0A6G3MGY4"/>
<dbReference type="InterPro" id="IPR023410">
    <property type="entry name" value="14-3-3_domain"/>
</dbReference>
<dbReference type="PANTHER" id="PTHR18860">
    <property type="entry name" value="14-3-3 PROTEIN"/>
    <property type="match status" value="1"/>
</dbReference>
<dbReference type="PRINTS" id="PR00305">
    <property type="entry name" value="1433ZETA"/>
</dbReference>
<evidence type="ECO:0000256" key="1">
    <source>
        <dbReference type="ARBA" id="ARBA00006141"/>
    </source>
</evidence>
<organism evidence="3">
    <name type="scientific">Henneguya salminicola</name>
    <name type="common">Myxosporean</name>
    <dbReference type="NCBI Taxonomy" id="69463"/>
    <lineage>
        <taxon>Eukaryota</taxon>
        <taxon>Metazoa</taxon>
        <taxon>Cnidaria</taxon>
        <taxon>Myxozoa</taxon>
        <taxon>Myxosporea</taxon>
        <taxon>Bivalvulida</taxon>
        <taxon>Platysporina</taxon>
        <taxon>Myxobolidae</taxon>
        <taxon>Henneguya</taxon>
    </lineage>
</organism>
<dbReference type="InterPro" id="IPR036815">
    <property type="entry name" value="14-3-3_dom_sf"/>
</dbReference>
<accession>A0A6G3MGY4</accession>